<feature type="region of interest" description="Disordered" evidence="2">
    <location>
        <begin position="937"/>
        <end position="962"/>
    </location>
</feature>
<dbReference type="InterPro" id="IPR036097">
    <property type="entry name" value="HisK_dim/P_sf"/>
</dbReference>
<dbReference type="GO" id="GO:0005886">
    <property type="term" value="C:plasma membrane"/>
    <property type="evidence" value="ECO:0007669"/>
    <property type="project" value="UniProtKB-SubCell"/>
</dbReference>
<evidence type="ECO:0000256" key="2">
    <source>
        <dbReference type="SAM" id="MobiDB-lite"/>
    </source>
</evidence>
<reference evidence="8" key="1">
    <citation type="submission" date="2020-05" db="EMBL/GenBank/DDBJ databases">
        <authorList>
            <person name="Chiriac C."/>
            <person name="Salcher M."/>
            <person name="Ghai R."/>
            <person name="Kavagutti S V."/>
        </authorList>
    </citation>
    <scope>NUCLEOTIDE SEQUENCE</scope>
</reference>
<dbReference type="Pfam" id="PF00512">
    <property type="entry name" value="HisKA"/>
    <property type="match status" value="1"/>
</dbReference>
<dbReference type="InterPro" id="IPR036890">
    <property type="entry name" value="HATPase_C_sf"/>
</dbReference>
<dbReference type="InterPro" id="IPR011006">
    <property type="entry name" value="CheY-like_superfamily"/>
</dbReference>
<dbReference type="InterPro" id="IPR013767">
    <property type="entry name" value="PAS_fold"/>
</dbReference>
<feature type="domain" description="HPt" evidence="7">
    <location>
        <begin position="977"/>
        <end position="1070"/>
    </location>
</feature>
<dbReference type="PROSITE" id="PS50109">
    <property type="entry name" value="HIS_KIN"/>
    <property type="match status" value="1"/>
</dbReference>
<dbReference type="PROSITE" id="PS50113">
    <property type="entry name" value="PAC"/>
    <property type="match status" value="1"/>
</dbReference>
<dbReference type="FunFam" id="3.30.565.10:FF:000010">
    <property type="entry name" value="Sensor histidine kinase RcsC"/>
    <property type="match status" value="1"/>
</dbReference>
<gene>
    <name evidence="8" type="ORF">UFOPK2761_01306</name>
</gene>
<dbReference type="PANTHER" id="PTHR45339:SF5">
    <property type="entry name" value="HISTIDINE KINASE"/>
    <property type="match status" value="1"/>
</dbReference>
<evidence type="ECO:0000259" key="7">
    <source>
        <dbReference type="PROSITE" id="PS50894"/>
    </source>
</evidence>
<dbReference type="Gene3D" id="1.20.120.160">
    <property type="entry name" value="HPT domain"/>
    <property type="match status" value="1"/>
</dbReference>
<feature type="domain" description="PAC" evidence="6">
    <location>
        <begin position="77"/>
        <end position="128"/>
    </location>
</feature>
<dbReference type="GO" id="GO:0005524">
    <property type="term" value="F:ATP binding"/>
    <property type="evidence" value="ECO:0007669"/>
    <property type="project" value="UniProtKB-KW"/>
</dbReference>
<dbReference type="InterPro" id="IPR000700">
    <property type="entry name" value="PAS-assoc_C"/>
</dbReference>
<dbReference type="SMART" id="SM00091">
    <property type="entry name" value="PAS"/>
    <property type="match status" value="2"/>
</dbReference>
<keyword evidence="1" id="KW-0597">Phosphoprotein</keyword>
<dbReference type="PROSITE" id="PS50110">
    <property type="entry name" value="RESPONSE_REGULATORY"/>
    <property type="match status" value="2"/>
</dbReference>
<dbReference type="Gene3D" id="3.30.565.10">
    <property type="entry name" value="Histidine kinase-like ATPase, C-terminal domain"/>
    <property type="match status" value="1"/>
</dbReference>
<dbReference type="InterPro" id="IPR003661">
    <property type="entry name" value="HisK_dim/P_dom"/>
</dbReference>
<dbReference type="CDD" id="cd16922">
    <property type="entry name" value="HATPase_EvgS-ArcB-TorS-like"/>
    <property type="match status" value="1"/>
</dbReference>
<dbReference type="InterPro" id="IPR035965">
    <property type="entry name" value="PAS-like_dom_sf"/>
</dbReference>
<dbReference type="InterPro" id="IPR013655">
    <property type="entry name" value="PAS_fold_3"/>
</dbReference>
<dbReference type="Gene3D" id="3.30.450.20">
    <property type="entry name" value="PAS domain"/>
    <property type="match status" value="2"/>
</dbReference>
<dbReference type="SUPFAM" id="SSF55781">
    <property type="entry name" value="GAF domain-like"/>
    <property type="match status" value="1"/>
</dbReference>
<feature type="region of interest" description="Disordered" evidence="2">
    <location>
        <begin position="782"/>
        <end position="813"/>
    </location>
</feature>
<dbReference type="InterPro" id="IPR001789">
    <property type="entry name" value="Sig_transdc_resp-reg_receiver"/>
</dbReference>
<dbReference type="InterPro" id="IPR004358">
    <property type="entry name" value="Sig_transdc_His_kin-like_C"/>
</dbReference>
<dbReference type="PANTHER" id="PTHR45339">
    <property type="entry name" value="HYBRID SIGNAL TRANSDUCTION HISTIDINE KINASE J"/>
    <property type="match status" value="1"/>
</dbReference>
<feature type="domain" description="PAS" evidence="5">
    <location>
        <begin position="7"/>
        <end position="73"/>
    </location>
</feature>
<dbReference type="SUPFAM" id="SSF47226">
    <property type="entry name" value="Histidine-containing phosphotransfer domain, HPT domain"/>
    <property type="match status" value="1"/>
</dbReference>
<evidence type="ECO:0000259" key="4">
    <source>
        <dbReference type="PROSITE" id="PS50110"/>
    </source>
</evidence>
<evidence type="ECO:0000256" key="1">
    <source>
        <dbReference type="ARBA" id="ARBA00022553"/>
    </source>
</evidence>
<dbReference type="InterPro" id="IPR000014">
    <property type="entry name" value="PAS"/>
</dbReference>
<dbReference type="SMART" id="SM00387">
    <property type="entry name" value="HATPase_c"/>
    <property type="match status" value="1"/>
</dbReference>
<dbReference type="EMBL" id="CAEZYQ010000008">
    <property type="protein sequence ID" value="CAB4741413.1"/>
    <property type="molecule type" value="Genomic_DNA"/>
</dbReference>
<dbReference type="SUPFAM" id="SSF55785">
    <property type="entry name" value="PYP-like sensor domain (PAS domain)"/>
    <property type="match status" value="2"/>
</dbReference>
<dbReference type="InterPro" id="IPR005467">
    <property type="entry name" value="His_kinase_dom"/>
</dbReference>
<dbReference type="CDD" id="cd00130">
    <property type="entry name" value="PAS"/>
    <property type="match status" value="1"/>
</dbReference>
<dbReference type="AlphaFoldDB" id="A0A6J6T398"/>
<dbReference type="Pfam" id="PF02518">
    <property type="entry name" value="HATPase_c"/>
    <property type="match status" value="1"/>
</dbReference>
<dbReference type="SUPFAM" id="SSF52172">
    <property type="entry name" value="CheY-like"/>
    <property type="match status" value="2"/>
</dbReference>
<feature type="domain" description="Response regulatory" evidence="4">
    <location>
        <begin position="815"/>
        <end position="935"/>
    </location>
</feature>
<dbReference type="GO" id="GO:0000155">
    <property type="term" value="F:phosphorelay sensor kinase activity"/>
    <property type="evidence" value="ECO:0007669"/>
    <property type="project" value="InterPro"/>
</dbReference>
<dbReference type="SUPFAM" id="SSF47384">
    <property type="entry name" value="Homodimeric domain of signal transducing histidine kinase"/>
    <property type="match status" value="1"/>
</dbReference>
<dbReference type="Pfam" id="PF00072">
    <property type="entry name" value="Response_reg"/>
    <property type="match status" value="2"/>
</dbReference>
<dbReference type="PROSITE" id="PS50112">
    <property type="entry name" value="PAS"/>
    <property type="match status" value="1"/>
</dbReference>
<feature type="domain" description="Response regulatory" evidence="4">
    <location>
        <begin position="659"/>
        <end position="779"/>
    </location>
</feature>
<evidence type="ECO:0000259" key="3">
    <source>
        <dbReference type="PROSITE" id="PS50109"/>
    </source>
</evidence>
<dbReference type="InterPro" id="IPR003594">
    <property type="entry name" value="HATPase_dom"/>
</dbReference>
<dbReference type="SMART" id="SM00388">
    <property type="entry name" value="HisKA"/>
    <property type="match status" value="1"/>
</dbReference>
<dbReference type="Pfam" id="PF01627">
    <property type="entry name" value="Hpt"/>
    <property type="match status" value="1"/>
</dbReference>
<dbReference type="SMART" id="SM00448">
    <property type="entry name" value="REC"/>
    <property type="match status" value="2"/>
</dbReference>
<dbReference type="GO" id="GO:0006355">
    <property type="term" value="P:regulation of DNA-templated transcription"/>
    <property type="evidence" value="ECO:0007669"/>
    <property type="project" value="InterPro"/>
</dbReference>
<dbReference type="SUPFAM" id="SSF55874">
    <property type="entry name" value="ATPase domain of HSP90 chaperone/DNA topoisomerase II/histidine kinase"/>
    <property type="match status" value="1"/>
</dbReference>
<accession>A0A6J6T398</accession>
<evidence type="ECO:0000259" key="6">
    <source>
        <dbReference type="PROSITE" id="PS50113"/>
    </source>
</evidence>
<dbReference type="CDD" id="cd17546">
    <property type="entry name" value="REC_hyHK_CKI1_RcsC-like"/>
    <property type="match status" value="2"/>
</dbReference>
<organism evidence="8">
    <name type="scientific">freshwater metagenome</name>
    <dbReference type="NCBI Taxonomy" id="449393"/>
    <lineage>
        <taxon>unclassified sequences</taxon>
        <taxon>metagenomes</taxon>
        <taxon>ecological metagenomes</taxon>
    </lineage>
</organism>
<dbReference type="PRINTS" id="PR00344">
    <property type="entry name" value="BCTRLSENSOR"/>
</dbReference>
<dbReference type="Gene3D" id="3.40.50.2300">
    <property type="match status" value="2"/>
</dbReference>
<dbReference type="Pfam" id="PF08447">
    <property type="entry name" value="PAS_3"/>
    <property type="match status" value="1"/>
</dbReference>
<evidence type="ECO:0000313" key="8">
    <source>
        <dbReference type="EMBL" id="CAB4741413.1"/>
    </source>
</evidence>
<feature type="domain" description="Histidine kinase" evidence="3">
    <location>
        <begin position="417"/>
        <end position="638"/>
    </location>
</feature>
<dbReference type="NCBIfam" id="TIGR00229">
    <property type="entry name" value="sensory_box"/>
    <property type="match status" value="1"/>
</dbReference>
<dbReference type="Pfam" id="PF00989">
    <property type="entry name" value="PAS"/>
    <property type="match status" value="1"/>
</dbReference>
<dbReference type="CDD" id="cd00082">
    <property type="entry name" value="HisKA"/>
    <property type="match status" value="1"/>
</dbReference>
<sequence length="1083" mass="116763">MDLAGLYRDVVEGSPDGIWVIDLDGRTVHANAAMARLYGVSHEEMAEVSMYDIVDELGRVQLDEHLRQVREGRINDGEVEVQVIRTDGSLVWCLVRESLVELEPGRPGLCTVFSDYTSRHEIVQALRSSRRSLAEAQRIARIGSWEWDLTSDTITGSQEVDAMFGSSSATRPWGYERFLDQVHPEDQPLVEEAVETAIGEGGSFDVTVRVLADERWMWTRGRGVVHHDRDGRLLLSGTLQDVTEVVETRIALEDQVTQNTLMQAVASAANAASSLDELLLRARELVLLHDDWERAVGFRYDDGRLVPIAVPGEVPDPEREDRELALAHRALEQRAPVWDEARLTIAFPVLLDDEVLAVVTITSAPPLFRHAMIEQMVLHVADQMARVAWRERTAAELERARDGAMEASRMKSDFLATMSHEIRTPLNGVIGLNDLLLRTDLDPDQQRLAAGVQVASRALLGVLNDILDFSKIEAGHLELEVLDFEVREVVEQVVGVLGESARAKGLELVVSCAPEVPRMLAGDPTRLAQVLTNLVSNAVKFTDEGEVVVRATAEPGPEDRTVLRIAVSDTGIGVPAEKVEALFEPFTQADTSTTRVYGGTGLGLAICREIVQAMGGSISHHDNPGGGSVFVVTVLMHPSAGTLDDSADQHARSVLGGRRVLVVDDNPHNRTILAEQLGWWGVRAVAVDSAVEALAAVRSAASRGLPFEAVLLDMAMPHHDGLWLARRLRAEPGGEDLRLLVLTSLTEVSRQEVEAAGIDDLVVKPVPSGVLRSTVLDLLDGDGGAGSVPARDPGPAGLPHADPTPGASSPSDERRVLVVEDNPVNQMVAAGILEFLGYDHHVVDDGRAGLAAWAAGGWDAVLMDVQMPVLDGYAATRALREQEAERGTGRRTPVIAMTAAAVDGERERCLAAGMDDYLTKPVDPAALAATLSHWLEGTPVEHDTPTPDAGADTAADPDQDGLDTDRLDMLLDLDPGSTAYLDRAIGNFMRNSVTGMEDIRAAIAAGDATALRHSSHKLAGGALNLGVGYAGEAVRLIEAIADTSTTEGAEALLGQVEEALARGREALAAYQERYRAERGAGQD</sequence>
<dbReference type="Gene3D" id="1.10.287.130">
    <property type="match status" value="1"/>
</dbReference>
<protein>
    <submittedName>
        <fullName evidence="8">Unannotated protein</fullName>
    </submittedName>
</protein>
<dbReference type="PROSITE" id="PS50894">
    <property type="entry name" value="HPT"/>
    <property type="match status" value="1"/>
</dbReference>
<proteinExistence type="predicted"/>
<dbReference type="InterPro" id="IPR036641">
    <property type="entry name" value="HPT_dom_sf"/>
</dbReference>
<dbReference type="InterPro" id="IPR008207">
    <property type="entry name" value="Sig_transdc_His_kin_Hpt_dom"/>
</dbReference>
<name>A0A6J6T398_9ZZZZ</name>
<evidence type="ECO:0000259" key="5">
    <source>
        <dbReference type="PROSITE" id="PS50112"/>
    </source>
</evidence>